<accession>A0ABR2QAS2</accession>
<evidence type="ECO:0000313" key="3">
    <source>
        <dbReference type="Proteomes" id="UP001396334"/>
    </source>
</evidence>
<sequence length="357" mass="39208">MKWASLLKEIKEKVGLPQSSTAASIATTVSSPSSSSSSPSFDHDANASSTRYDFASSLSSRDKHELELDFNRFWEEFCASNSEKEKEMALSLTVDAFCRLVKLHANVAQLVTQLVETHIFSFVVGRAFVTDIDKLKISSKKRSLDVSKVIQFFYVVTKDGISAGSNLLIAVEVLVSGPFDKQALLDSGIFCCLVQILNALVSHDEANQKLKITDSEDSLLAEKDSVADFGQACRVEVEGSIVHIMKALASHPSAAQSLIEDDSLMLLFQIVANGSLTAFSGYKKGLVSLQILQLHRHAMQILGLLLVNDNGSTAQYIHKHHLVYLFRKILKANLKNIGCLPDAMSFVFLLLLTMVHI</sequence>
<reference evidence="2 3" key="1">
    <citation type="journal article" date="2024" name="G3 (Bethesda)">
        <title>Genome assembly of Hibiscus sabdariffa L. provides insights into metabolisms of medicinal natural products.</title>
        <authorList>
            <person name="Kim T."/>
        </authorList>
    </citation>
    <scope>NUCLEOTIDE SEQUENCE [LARGE SCALE GENOMIC DNA]</scope>
    <source>
        <strain evidence="2">TK-2024</strain>
        <tissue evidence="2">Old leaves</tissue>
    </source>
</reference>
<dbReference type="InterPro" id="IPR051944">
    <property type="entry name" value="BEACH_domain_protein"/>
</dbReference>
<dbReference type="EMBL" id="JBBPBN010000042">
    <property type="protein sequence ID" value="KAK8997621.1"/>
    <property type="molecule type" value="Genomic_DNA"/>
</dbReference>
<organism evidence="2 3">
    <name type="scientific">Hibiscus sabdariffa</name>
    <name type="common">roselle</name>
    <dbReference type="NCBI Taxonomy" id="183260"/>
    <lineage>
        <taxon>Eukaryota</taxon>
        <taxon>Viridiplantae</taxon>
        <taxon>Streptophyta</taxon>
        <taxon>Embryophyta</taxon>
        <taxon>Tracheophyta</taxon>
        <taxon>Spermatophyta</taxon>
        <taxon>Magnoliopsida</taxon>
        <taxon>eudicotyledons</taxon>
        <taxon>Gunneridae</taxon>
        <taxon>Pentapetalae</taxon>
        <taxon>rosids</taxon>
        <taxon>malvids</taxon>
        <taxon>Malvales</taxon>
        <taxon>Malvaceae</taxon>
        <taxon>Malvoideae</taxon>
        <taxon>Hibiscus</taxon>
    </lineage>
</organism>
<keyword evidence="3" id="KW-1185">Reference proteome</keyword>
<proteinExistence type="predicted"/>
<protein>
    <submittedName>
        <fullName evidence="2">Uncharacterized protein</fullName>
    </submittedName>
</protein>
<evidence type="ECO:0000256" key="1">
    <source>
        <dbReference type="ARBA" id="ARBA00022574"/>
    </source>
</evidence>
<gene>
    <name evidence="2" type="ORF">V6N11_012171</name>
</gene>
<dbReference type="PANTHER" id="PTHR46108">
    <property type="entry name" value="BLUE CHEESE"/>
    <property type="match status" value="1"/>
</dbReference>
<evidence type="ECO:0000313" key="2">
    <source>
        <dbReference type="EMBL" id="KAK8997621.1"/>
    </source>
</evidence>
<name>A0ABR2QAS2_9ROSI</name>
<dbReference type="PANTHER" id="PTHR46108:SF4">
    <property type="entry name" value="BLUE CHEESE"/>
    <property type="match status" value="1"/>
</dbReference>
<dbReference type="Proteomes" id="UP001396334">
    <property type="component" value="Unassembled WGS sequence"/>
</dbReference>
<keyword evidence="1" id="KW-0853">WD repeat</keyword>
<comment type="caution">
    <text evidence="2">The sequence shown here is derived from an EMBL/GenBank/DDBJ whole genome shotgun (WGS) entry which is preliminary data.</text>
</comment>